<organism evidence="2 3">
    <name type="scientific">Herbaspirillum lusitanum</name>
    <dbReference type="NCBI Taxonomy" id="213312"/>
    <lineage>
        <taxon>Bacteria</taxon>
        <taxon>Pseudomonadati</taxon>
        <taxon>Pseudomonadota</taxon>
        <taxon>Betaproteobacteria</taxon>
        <taxon>Burkholderiales</taxon>
        <taxon>Oxalobacteraceae</taxon>
        <taxon>Herbaspirillum</taxon>
    </lineage>
</organism>
<protein>
    <recommendedName>
        <fullName evidence="4">PepSY domain-containing protein</fullName>
    </recommendedName>
</protein>
<name>A0ABW9A2V1_9BURK</name>
<keyword evidence="1" id="KW-1133">Transmembrane helix</keyword>
<proteinExistence type="predicted"/>
<feature type="transmembrane region" description="Helical" evidence="1">
    <location>
        <begin position="34"/>
        <end position="58"/>
    </location>
</feature>
<dbReference type="EMBL" id="JAQQFM010000001">
    <property type="protein sequence ID" value="MFL9923156.1"/>
    <property type="molecule type" value="Genomic_DNA"/>
</dbReference>
<evidence type="ECO:0000313" key="3">
    <source>
        <dbReference type="Proteomes" id="UP001629246"/>
    </source>
</evidence>
<reference evidence="2 3" key="1">
    <citation type="journal article" date="2024" name="Chem. Sci.">
        <title>Discovery of megapolipeptins by genome mining of a Burkholderiales bacteria collection.</title>
        <authorList>
            <person name="Paulo B.S."/>
            <person name="Recchia M.J.J."/>
            <person name="Lee S."/>
            <person name="Fergusson C.H."/>
            <person name="Romanowski S.B."/>
            <person name="Hernandez A."/>
            <person name="Krull N."/>
            <person name="Liu D.Y."/>
            <person name="Cavanagh H."/>
            <person name="Bos A."/>
            <person name="Gray C.A."/>
            <person name="Murphy B.T."/>
            <person name="Linington R.G."/>
            <person name="Eustaquio A.S."/>
        </authorList>
    </citation>
    <scope>NUCLEOTIDE SEQUENCE [LARGE SCALE GENOMIC DNA]</scope>
    <source>
        <strain evidence="2 3">RL21-008-BIB-A</strain>
    </source>
</reference>
<evidence type="ECO:0000313" key="2">
    <source>
        <dbReference type="EMBL" id="MFL9923156.1"/>
    </source>
</evidence>
<accession>A0ABW9A2V1</accession>
<sequence>MSVHQQHEHRTHPLHPLSPRHLFLRTGRRRYYRCGLAALLLLAMLGGVCTHAGAVVPYRAPDDIGPSPLARQHLESCRNNAAAAASLRVSDIESESFSNRNEREYYRFVLREGRREILVICDAATAVIRRQIDIWGEL</sequence>
<dbReference type="RefSeq" id="WP_408154499.1">
    <property type="nucleotide sequence ID" value="NZ_JAQQFM010000001.1"/>
</dbReference>
<evidence type="ECO:0000256" key="1">
    <source>
        <dbReference type="SAM" id="Phobius"/>
    </source>
</evidence>
<dbReference type="Proteomes" id="UP001629246">
    <property type="component" value="Unassembled WGS sequence"/>
</dbReference>
<keyword evidence="1" id="KW-0472">Membrane</keyword>
<comment type="caution">
    <text evidence="2">The sequence shown here is derived from an EMBL/GenBank/DDBJ whole genome shotgun (WGS) entry which is preliminary data.</text>
</comment>
<keyword evidence="3" id="KW-1185">Reference proteome</keyword>
<keyword evidence="1" id="KW-0812">Transmembrane</keyword>
<evidence type="ECO:0008006" key="4">
    <source>
        <dbReference type="Google" id="ProtNLM"/>
    </source>
</evidence>
<gene>
    <name evidence="2" type="ORF">PQR62_02680</name>
</gene>